<keyword evidence="3" id="KW-1185">Reference proteome</keyword>
<evidence type="ECO:0000313" key="3">
    <source>
        <dbReference type="Proteomes" id="UP000698028"/>
    </source>
</evidence>
<comment type="caution">
    <text evidence="2">The sequence shown here is derived from an EMBL/GenBank/DDBJ whole genome shotgun (WGS) entry which is preliminary data.</text>
</comment>
<evidence type="ECO:0000259" key="1">
    <source>
        <dbReference type="Pfam" id="PF03551"/>
    </source>
</evidence>
<protein>
    <submittedName>
        <fullName evidence="2">PadR family transcriptional regulator</fullName>
    </submittedName>
</protein>
<accession>A0ABS6V7Z9</accession>
<dbReference type="PANTHER" id="PTHR43252">
    <property type="entry name" value="TRANSCRIPTIONAL REGULATOR YQJI"/>
    <property type="match status" value="1"/>
</dbReference>
<feature type="domain" description="Transcription regulator PadR N-terminal" evidence="1">
    <location>
        <begin position="50"/>
        <end position="119"/>
    </location>
</feature>
<sequence>MKGGKGFDMDFGPGGFTFHLGGDRHRHRHRHRSRARRARMFDSGELRLVILHLLAEEARHGYDVIRALEEMTGGAYAPSPGTVYPTLTLLEDMGLIEEREPDGKKRLFAATKDGKKYLKDRAEEVEALLERLEGHGERQHKAHSDTKPIKPAVKRLMKAFWMKMAETNGDEETLEKIAAIVNKAAKKIEKI</sequence>
<organism evidence="2 3">
    <name type="scientific">Sphingomicrobium clamense</name>
    <dbReference type="NCBI Taxonomy" id="2851013"/>
    <lineage>
        <taxon>Bacteria</taxon>
        <taxon>Pseudomonadati</taxon>
        <taxon>Pseudomonadota</taxon>
        <taxon>Alphaproteobacteria</taxon>
        <taxon>Sphingomonadales</taxon>
        <taxon>Sphingomonadaceae</taxon>
        <taxon>Sphingomicrobium</taxon>
    </lineage>
</organism>
<proteinExistence type="predicted"/>
<dbReference type="Pfam" id="PF03551">
    <property type="entry name" value="PadR"/>
    <property type="match status" value="1"/>
</dbReference>
<dbReference type="EMBL" id="JAHVAH010000001">
    <property type="protein sequence ID" value="MBW0145644.1"/>
    <property type="molecule type" value="Genomic_DNA"/>
</dbReference>
<dbReference type="InterPro" id="IPR005149">
    <property type="entry name" value="Tscrpt_reg_PadR_N"/>
</dbReference>
<evidence type="ECO:0000313" key="2">
    <source>
        <dbReference type="EMBL" id="MBW0145644.1"/>
    </source>
</evidence>
<dbReference type="Proteomes" id="UP000698028">
    <property type="component" value="Unassembled WGS sequence"/>
</dbReference>
<gene>
    <name evidence="2" type="ORF">KTQ36_10110</name>
</gene>
<reference evidence="2 3" key="1">
    <citation type="submission" date="2021-07" db="EMBL/GenBank/DDBJ databases">
        <title>The draft genome sequence of Sphingomicrobium sp. B8.</title>
        <authorList>
            <person name="Mu L."/>
        </authorList>
    </citation>
    <scope>NUCLEOTIDE SEQUENCE [LARGE SCALE GENOMIC DNA]</scope>
    <source>
        <strain evidence="2 3">B8</strain>
    </source>
</reference>
<name>A0ABS6V7Z9_9SPHN</name>
<dbReference type="PANTHER" id="PTHR43252:SF7">
    <property type="entry name" value="TRANSCRIPTIONAL REGULATOR YQJI"/>
    <property type="match status" value="1"/>
</dbReference>